<proteinExistence type="predicted"/>
<keyword evidence="2" id="KW-1185">Reference proteome</keyword>
<gene>
    <name evidence="1" type="ORF">P7K49_009204</name>
</gene>
<reference evidence="1 2" key="1">
    <citation type="submission" date="2023-05" db="EMBL/GenBank/DDBJ databases">
        <title>B98-5 Cell Line De Novo Hybrid Assembly: An Optical Mapping Approach.</title>
        <authorList>
            <person name="Kananen K."/>
            <person name="Auerbach J.A."/>
            <person name="Kautto E."/>
            <person name="Blachly J.S."/>
        </authorList>
    </citation>
    <scope>NUCLEOTIDE SEQUENCE [LARGE SCALE GENOMIC DNA]</scope>
    <source>
        <strain evidence="1">B95-8</strain>
        <tissue evidence="1">Cell line</tissue>
    </source>
</reference>
<feature type="non-terminal residue" evidence="1">
    <location>
        <position position="140"/>
    </location>
</feature>
<dbReference type="EMBL" id="JASSZA010000005">
    <property type="protein sequence ID" value="KAK2109458.1"/>
    <property type="molecule type" value="Genomic_DNA"/>
</dbReference>
<sequence>MLPASEVRADEMMDTEPQSSCGHIVRARLGAGVISHAQCKEALCIPSMGMAFPKTVERVGMSVCVTGQPRAFLHFWARIQAAIVAILRTEITSFPVHREARQRSITQCQSEMEKGEGTNWGQAQMKAALSGTGGSELEAG</sequence>
<organism evidence="1 2">
    <name type="scientific">Saguinus oedipus</name>
    <name type="common">Cotton-top tamarin</name>
    <name type="synonym">Oedipomidas oedipus</name>
    <dbReference type="NCBI Taxonomy" id="9490"/>
    <lineage>
        <taxon>Eukaryota</taxon>
        <taxon>Metazoa</taxon>
        <taxon>Chordata</taxon>
        <taxon>Craniata</taxon>
        <taxon>Vertebrata</taxon>
        <taxon>Euteleostomi</taxon>
        <taxon>Mammalia</taxon>
        <taxon>Eutheria</taxon>
        <taxon>Euarchontoglires</taxon>
        <taxon>Primates</taxon>
        <taxon>Haplorrhini</taxon>
        <taxon>Platyrrhini</taxon>
        <taxon>Cebidae</taxon>
        <taxon>Callitrichinae</taxon>
        <taxon>Saguinus</taxon>
    </lineage>
</organism>
<dbReference type="Proteomes" id="UP001266305">
    <property type="component" value="Unassembled WGS sequence"/>
</dbReference>
<evidence type="ECO:0000313" key="2">
    <source>
        <dbReference type="Proteomes" id="UP001266305"/>
    </source>
</evidence>
<name>A0ABQ9VJB0_SAGOE</name>
<protein>
    <submittedName>
        <fullName evidence="1">Uncharacterized protein</fullName>
    </submittedName>
</protein>
<evidence type="ECO:0000313" key="1">
    <source>
        <dbReference type="EMBL" id="KAK2109458.1"/>
    </source>
</evidence>
<accession>A0ABQ9VJB0</accession>
<comment type="caution">
    <text evidence="1">The sequence shown here is derived from an EMBL/GenBank/DDBJ whole genome shotgun (WGS) entry which is preliminary data.</text>
</comment>